<dbReference type="Gene3D" id="6.10.250.2090">
    <property type="match status" value="1"/>
</dbReference>
<comment type="similarity">
    <text evidence="1">Belongs to the band 7/mec-2 family.</text>
</comment>
<proteinExistence type="inferred from homology"/>
<dbReference type="InterPro" id="IPR001972">
    <property type="entry name" value="Stomatin_HflK_fam"/>
</dbReference>
<dbReference type="Gene3D" id="3.30.479.30">
    <property type="entry name" value="Band 7 domain"/>
    <property type="match status" value="1"/>
</dbReference>
<evidence type="ECO:0000256" key="2">
    <source>
        <dbReference type="SAM" id="MobiDB-lite"/>
    </source>
</evidence>
<dbReference type="AlphaFoldDB" id="A0A8H3TUV2"/>
<dbReference type="InterPro" id="IPR036013">
    <property type="entry name" value="Band_7/SPFH_dom_sf"/>
</dbReference>
<dbReference type="GO" id="GO:0098552">
    <property type="term" value="C:side of membrane"/>
    <property type="evidence" value="ECO:0007669"/>
    <property type="project" value="UniProtKB-ARBA"/>
</dbReference>
<dbReference type="OrthoDB" id="2105077at2759"/>
<protein>
    <recommendedName>
        <fullName evidence="3">Band 7 domain-containing protein</fullName>
    </recommendedName>
</protein>
<dbReference type="PRINTS" id="PR00721">
    <property type="entry name" value="STOMATIN"/>
</dbReference>
<dbReference type="InterPro" id="IPR043202">
    <property type="entry name" value="Band-7_stomatin-like"/>
</dbReference>
<keyword evidence="5" id="KW-1185">Reference proteome</keyword>
<feature type="region of interest" description="Disordered" evidence="2">
    <location>
        <begin position="1"/>
        <end position="54"/>
    </location>
</feature>
<sequence>MSHPTKSLTPPQDFSDMNVTDEDPIRPASPDRTMVSKGANNGGYHGAPEPQPKGLITVQPLKKQEMQPSYAQDLGVSGIEHGIYGSFINALGLCLGACGAIPCCPFPNPYKRVEQGSVGLISRFGQFYKSVDPGLVNVNVCTESIRIVDVKIQLSVVPKQAVMTKDNVSVDIDSVICWHVVSPYRAAYGISNVNTALIERAQTTLRQVVGSRLLQTVVTDREGLAAEIQEIMEATAERWGVVIESILLKDITFAEELQTLLSSAATQKRIGESKVISARAEVDAAKLMRQAADILASPAAMQIRQLDALQAMARNAGSKVVFVPMNLSSMGSAGMSDAGRQEVQNQIMASIHPDAAQARAYAEANPGQVGVTSGASGSGTAGPTMDLSPQVQNAGLYQSIERI</sequence>
<dbReference type="FunFam" id="3.30.479.30:FF:000004">
    <property type="entry name" value="Putative membrane protease family, stomatin"/>
    <property type="match status" value="1"/>
</dbReference>
<dbReference type="PANTHER" id="PTHR10264:SF19">
    <property type="entry name" value="AT06885P-RELATED"/>
    <property type="match status" value="1"/>
</dbReference>
<dbReference type="InterPro" id="IPR001107">
    <property type="entry name" value="Band_7"/>
</dbReference>
<evidence type="ECO:0000313" key="4">
    <source>
        <dbReference type="EMBL" id="GHJ87494.1"/>
    </source>
</evidence>
<evidence type="ECO:0000256" key="1">
    <source>
        <dbReference type="ARBA" id="ARBA00008164"/>
    </source>
</evidence>
<dbReference type="Proteomes" id="UP000620104">
    <property type="component" value="Unassembled WGS sequence"/>
</dbReference>
<feature type="region of interest" description="Disordered" evidence="2">
    <location>
        <begin position="367"/>
        <end position="390"/>
    </location>
</feature>
<dbReference type="CDD" id="cd13437">
    <property type="entry name" value="SPFH_alloslipin"/>
    <property type="match status" value="1"/>
</dbReference>
<dbReference type="GO" id="GO:0005886">
    <property type="term" value="C:plasma membrane"/>
    <property type="evidence" value="ECO:0007669"/>
    <property type="project" value="InterPro"/>
</dbReference>
<reference evidence="4" key="1">
    <citation type="submission" date="2020-07" db="EMBL/GenBank/DDBJ databases">
        <title>Draft Genome Sequence of a Deep-Sea Yeast, Naganishia (Cryptococcus) liquefaciens strain N6.</title>
        <authorList>
            <person name="Han Y.W."/>
            <person name="Kajitani R."/>
            <person name="Morimoto H."/>
            <person name="Parhat M."/>
            <person name="Tsubouchi H."/>
            <person name="Bakenova O."/>
            <person name="Ogata M."/>
            <person name="Argunhan B."/>
            <person name="Aoki R."/>
            <person name="Kajiwara S."/>
            <person name="Itoh T."/>
            <person name="Iwasaki H."/>
        </authorList>
    </citation>
    <scope>NUCLEOTIDE SEQUENCE</scope>
    <source>
        <strain evidence="4">N6</strain>
    </source>
</reference>
<dbReference type="PANTHER" id="PTHR10264">
    <property type="entry name" value="BAND 7 PROTEIN-RELATED"/>
    <property type="match status" value="1"/>
</dbReference>
<dbReference type="SUPFAM" id="SSF117892">
    <property type="entry name" value="Band 7/SPFH domain"/>
    <property type="match status" value="1"/>
</dbReference>
<dbReference type="EMBL" id="BLZA01000021">
    <property type="protein sequence ID" value="GHJ87494.1"/>
    <property type="molecule type" value="Genomic_DNA"/>
</dbReference>
<dbReference type="Pfam" id="PF01145">
    <property type="entry name" value="Band_7"/>
    <property type="match status" value="1"/>
</dbReference>
<evidence type="ECO:0000313" key="5">
    <source>
        <dbReference type="Proteomes" id="UP000620104"/>
    </source>
</evidence>
<comment type="caution">
    <text evidence="4">The sequence shown here is derived from an EMBL/GenBank/DDBJ whole genome shotgun (WGS) entry which is preliminary data.</text>
</comment>
<dbReference type="SMART" id="SM00244">
    <property type="entry name" value="PHB"/>
    <property type="match status" value="1"/>
</dbReference>
<feature type="compositionally biased region" description="Polar residues" evidence="2">
    <location>
        <begin position="1"/>
        <end position="18"/>
    </location>
</feature>
<feature type="domain" description="Band 7" evidence="3">
    <location>
        <begin position="108"/>
        <end position="265"/>
    </location>
</feature>
<organism evidence="4 5">
    <name type="scientific">Naganishia liquefaciens</name>
    <dbReference type="NCBI Taxonomy" id="104408"/>
    <lineage>
        <taxon>Eukaryota</taxon>
        <taxon>Fungi</taxon>
        <taxon>Dikarya</taxon>
        <taxon>Basidiomycota</taxon>
        <taxon>Agaricomycotina</taxon>
        <taxon>Tremellomycetes</taxon>
        <taxon>Filobasidiales</taxon>
        <taxon>Filobasidiaceae</taxon>
        <taxon>Naganishia</taxon>
    </lineage>
</organism>
<evidence type="ECO:0000259" key="3">
    <source>
        <dbReference type="SMART" id="SM00244"/>
    </source>
</evidence>
<accession>A0A8H3TUV2</accession>
<gene>
    <name evidence="4" type="ORF">NliqN6_3896</name>
</gene>
<name>A0A8H3TUV2_9TREE</name>